<keyword evidence="1" id="KW-0812">Transmembrane</keyword>
<name>A0ABX7F7A4_9RHOB</name>
<keyword evidence="1" id="KW-0472">Membrane</keyword>
<evidence type="ECO:0000256" key="1">
    <source>
        <dbReference type="SAM" id="Phobius"/>
    </source>
</evidence>
<keyword evidence="3" id="KW-1185">Reference proteome</keyword>
<sequence length="88" mass="9690">MTEQETALLRDTAAQVKELRGSVARIERALFDVPPGSPDDEKPLIEGIRIVWRAFQRGSWVARAVVYAIPTIAAVGLAAGQIKEWFGK</sequence>
<dbReference type="Proteomes" id="UP000596387">
    <property type="component" value="Chromosome"/>
</dbReference>
<dbReference type="EMBL" id="CP047166">
    <property type="protein sequence ID" value="QRF66390.1"/>
    <property type="molecule type" value="Genomic_DNA"/>
</dbReference>
<gene>
    <name evidence="2" type="ORF">GQA70_08745</name>
</gene>
<accession>A0ABX7F7A4</accession>
<keyword evidence="1" id="KW-1133">Transmembrane helix</keyword>
<evidence type="ECO:0000313" key="2">
    <source>
        <dbReference type="EMBL" id="QRF66390.1"/>
    </source>
</evidence>
<feature type="transmembrane region" description="Helical" evidence="1">
    <location>
        <begin position="60"/>
        <end position="82"/>
    </location>
</feature>
<dbReference type="RefSeq" id="WP_156145539.1">
    <property type="nucleotide sequence ID" value="NZ_CP047166.1"/>
</dbReference>
<reference evidence="2 3" key="1">
    <citation type="submission" date="2019-12" db="EMBL/GenBank/DDBJ databases">
        <title>Complete Genome Sequence of a Quorum-Sensing Bacterium,Rhodobacteraceae bacterium C31, Isolated from a marine microalgae symbiotic bacteria.</title>
        <authorList>
            <person name="Zhang Y."/>
        </authorList>
    </citation>
    <scope>NUCLEOTIDE SEQUENCE [LARGE SCALE GENOMIC DNA]</scope>
    <source>
        <strain evidence="2 3">C31</strain>
    </source>
</reference>
<proteinExistence type="predicted"/>
<protein>
    <recommendedName>
        <fullName evidence="4">DUF3618 domain-containing protein</fullName>
    </recommendedName>
</protein>
<organism evidence="2 3">
    <name type="scientific">Ponticoccus alexandrii</name>
    <dbReference type="NCBI Taxonomy" id="1943633"/>
    <lineage>
        <taxon>Bacteria</taxon>
        <taxon>Pseudomonadati</taxon>
        <taxon>Pseudomonadota</taxon>
        <taxon>Alphaproteobacteria</taxon>
        <taxon>Rhodobacterales</taxon>
        <taxon>Roseobacteraceae</taxon>
        <taxon>Ponticoccus</taxon>
    </lineage>
</organism>
<evidence type="ECO:0008006" key="4">
    <source>
        <dbReference type="Google" id="ProtNLM"/>
    </source>
</evidence>
<evidence type="ECO:0000313" key="3">
    <source>
        <dbReference type="Proteomes" id="UP000596387"/>
    </source>
</evidence>